<organism evidence="1 2">
    <name type="scientific">Granulicatella adiacens ATCC 49175</name>
    <dbReference type="NCBI Taxonomy" id="638301"/>
    <lineage>
        <taxon>Bacteria</taxon>
        <taxon>Bacillati</taxon>
        <taxon>Bacillota</taxon>
        <taxon>Bacilli</taxon>
        <taxon>Lactobacillales</taxon>
        <taxon>Carnobacteriaceae</taxon>
        <taxon>Granulicatella</taxon>
    </lineage>
</organism>
<sequence length="62" mass="7594">MFMISEEYIEREKRVAECYKRYFDSRPELKKALDELHDLIENDKISFEEFRKRALEAGKKYG</sequence>
<protein>
    <submittedName>
        <fullName evidence="1">Uncharacterized protein</fullName>
    </submittedName>
</protein>
<dbReference type="Proteomes" id="UP000005926">
    <property type="component" value="Unassembled WGS sequence"/>
</dbReference>
<evidence type="ECO:0000313" key="1">
    <source>
        <dbReference type="EMBL" id="EEW37402.1"/>
    </source>
</evidence>
<accession>C8NFR6</accession>
<comment type="caution">
    <text evidence="1">The sequence shown here is derived from an EMBL/GenBank/DDBJ whole genome shotgun (WGS) entry which is preliminary data.</text>
</comment>
<dbReference type="EMBL" id="ACKZ01000016">
    <property type="protein sequence ID" value="EEW37402.1"/>
    <property type="molecule type" value="Genomic_DNA"/>
</dbReference>
<gene>
    <name evidence="1" type="ORF">HMPREF0444_0761</name>
</gene>
<evidence type="ECO:0000313" key="2">
    <source>
        <dbReference type="Proteomes" id="UP000005926"/>
    </source>
</evidence>
<dbReference type="AlphaFoldDB" id="C8NFR6"/>
<proteinExistence type="predicted"/>
<dbReference type="STRING" id="638301.HMPREF0444_0761"/>
<keyword evidence="2" id="KW-1185">Reference proteome</keyword>
<reference evidence="1 2" key="1">
    <citation type="submission" date="2009-08" db="EMBL/GenBank/DDBJ databases">
        <authorList>
            <person name="Muzny D."/>
            <person name="Qin X."/>
            <person name="Deng J."/>
            <person name="Jiang H."/>
            <person name="Liu Y."/>
            <person name="Qu J."/>
            <person name="Song X.-Z."/>
            <person name="Zhang L."/>
            <person name="Thornton R."/>
            <person name="Coyle M."/>
            <person name="Francisco L."/>
            <person name="Jackson L."/>
            <person name="Javaid M."/>
            <person name="Korchina V."/>
            <person name="Kovar C."/>
            <person name="Mata R."/>
            <person name="Mathew T."/>
            <person name="Ngo R."/>
            <person name="Nguyen L."/>
            <person name="Nguyen N."/>
            <person name="Okwuonu G."/>
            <person name="Ongeri F."/>
            <person name="Pham C."/>
            <person name="Simmons D."/>
            <person name="Wilczek-Boney K."/>
            <person name="Hale W."/>
            <person name="Jakkamsetti A."/>
            <person name="Pham P."/>
            <person name="Ruth R."/>
            <person name="San Lucas F."/>
            <person name="Warren J."/>
            <person name="Zhang J."/>
            <person name="Zhao Z."/>
            <person name="Zhou C."/>
            <person name="Zhu D."/>
            <person name="Lee S."/>
            <person name="Bess C."/>
            <person name="Blankenburg K."/>
            <person name="Forbes L."/>
            <person name="Fu Q."/>
            <person name="Gubbala S."/>
            <person name="Hirani K."/>
            <person name="Jayaseelan J.C."/>
            <person name="Lara F."/>
            <person name="Munidasa M."/>
            <person name="Palculict T."/>
            <person name="Patil S."/>
            <person name="Pu L.-L."/>
            <person name="Saada N."/>
            <person name="Tang L."/>
            <person name="Weissenberger G."/>
            <person name="Zhu Y."/>
            <person name="Hemphill L."/>
            <person name="Shang Y."/>
            <person name="Youmans B."/>
            <person name="Ayvaz T."/>
            <person name="Ross M."/>
            <person name="Santibanez J."/>
            <person name="Aqrawi P."/>
            <person name="Gross S."/>
            <person name="Joshi V."/>
            <person name="Fowler G."/>
            <person name="Nazareth L."/>
            <person name="Reid J."/>
            <person name="Worley K."/>
            <person name="Petrosino J."/>
            <person name="Highlander S."/>
            <person name="Gibbs R."/>
        </authorList>
    </citation>
    <scope>NUCLEOTIDE SEQUENCE [LARGE SCALE GENOMIC DNA]</scope>
    <source>
        <strain evidence="1 2">ATCC 49175</strain>
    </source>
</reference>
<name>C8NFR6_9LACT</name>
<dbReference type="HOGENOM" id="CLU_2897858_0_0_9"/>